<keyword evidence="5" id="KW-1185">Reference proteome</keyword>
<dbReference type="Proteomes" id="UP000075902">
    <property type="component" value="Unassembled WGS sequence"/>
</dbReference>
<proteinExistence type="predicted"/>
<keyword evidence="2" id="KW-0882">Thioester bond</keyword>
<keyword evidence="1" id="KW-0732">Signal</keyword>
<evidence type="ECO:0000256" key="1">
    <source>
        <dbReference type="ARBA" id="ARBA00022729"/>
    </source>
</evidence>
<dbReference type="InterPro" id="IPR009048">
    <property type="entry name" value="A-macroglobulin_rcpt-bd"/>
</dbReference>
<sequence length="150" mass="17252">MNIRHRFELDLQKQNTNSNNELRLNVCANYVPSLIDSRSNVALVEVTLPSGYVVDHNPISEQTTENPIQNIRILYGGTSVILYYNSMGSERNCFTVSAYKRFKVALKSPAYVVVYDYYETIRSAIEVYEVDKQYVCEICEEEDCPAECKK</sequence>
<evidence type="ECO:0000313" key="5">
    <source>
        <dbReference type="Proteomes" id="UP000075902"/>
    </source>
</evidence>
<dbReference type="SUPFAM" id="SSF49410">
    <property type="entry name" value="Alpha-macroglobulin receptor domain"/>
    <property type="match status" value="1"/>
</dbReference>
<accession>A0A182TMV6</accession>
<evidence type="ECO:0000259" key="3">
    <source>
        <dbReference type="SMART" id="SM01361"/>
    </source>
</evidence>
<dbReference type="VEuPathDB" id="VectorBase:AMEC005207"/>
<dbReference type="AlphaFoldDB" id="A0A182TMV6"/>
<dbReference type="Pfam" id="PF07677">
    <property type="entry name" value="A2M_recep"/>
    <property type="match status" value="1"/>
</dbReference>
<evidence type="ECO:0000256" key="2">
    <source>
        <dbReference type="ARBA" id="ARBA00022966"/>
    </source>
</evidence>
<dbReference type="PANTHER" id="PTHR11412:SF136">
    <property type="entry name" value="CD109 ANTIGEN"/>
    <property type="match status" value="1"/>
</dbReference>
<organism evidence="4 5">
    <name type="scientific">Anopheles melas</name>
    <dbReference type="NCBI Taxonomy" id="34690"/>
    <lineage>
        <taxon>Eukaryota</taxon>
        <taxon>Metazoa</taxon>
        <taxon>Ecdysozoa</taxon>
        <taxon>Arthropoda</taxon>
        <taxon>Hexapoda</taxon>
        <taxon>Insecta</taxon>
        <taxon>Pterygota</taxon>
        <taxon>Neoptera</taxon>
        <taxon>Endopterygota</taxon>
        <taxon>Diptera</taxon>
        <taxon>Nematocera</taxon>
        <taxon>Culicoidea</taxon>
        <taxon>Culicidae</taxon>
        <taxon>Anophelinae</taxon>
        <taxon>Anopheles</taxon>
    </lineage>
</organism>
<feature type="domain" description="Alpha-macroglobulin receptor-binding" evidence="3">
    <location>
        <begin position="39"/>
        <end position="128"/>
    </location>
</feature>
<dbReference type="Gene3D" id="2.60.40.690">
    <property type="entry name" value="Alpha-macroglobulin, receptor-binding domain"/>
    <property type="match status" value="1"/>
</dbReference>
<dbReference type="InterPro" id="IPR050473">
    <property type="entry name" value="A2M/Complement_sys"/>
</dbReference>
<reference evidence="4" key="2">
    <citation type="submission" date="2020-05" db="UniProtKB">
        <authorList>
            <consortium name="EnsemblMetazoa"/>
        </authorList>
    </citation>
    <scope>IDENTIFICATION</scope>
    <source>
        <strain evidence="4">CM1001059</strain>
    </source>
</reference>
<name>A0A182TMV6_9DIPT</name>
<dbReference type="SMART" id="SM01361">
    <property type="entry name" value="A2M_recep"/>
    <property type="match status" value="1"/>
</dbReference>
<dbReference type="EnsemblMetazoa" id="AMEC005207-RA">
    <property type="protein sequence ID" value="AMEC005207-PA"/>
    <property type="gene ID" value="AMEC005207"/>
</dbReference>
<evidence type="ECO:0000313" key="4">
    <source>
        <dbReference type="EnsemblMetazoa" id="AMEC005207-PA"/>
    </source>
</evidence>
<reference evidence="5" key="1">
    <citation type="submission" date="2014-01" db="EMBL/GenBank/DDBJ databases">
        <title>The Genome Sequence of Anopheles melas CM1001059_A (V2).</title>
        <authorList>
            <consortium name="The Broad Institute Genomics Platform"/>
            <person name="Neafsey D.E."/>
            <person name="Besansky N."/>
            <person name="Howell P."/>
            <person name="Walton C."/>
            <person name="Young S.K."/>
            <person name="Zeng Q."/>
            <person name="Gargeya S."/>
            <person name="Fitzgerald M."/>
            <person name="Haas B."/>
            <person name="Abouelleil A."/>
            <person name="Allen A.W."/>
            <person name="Alvarado L."/>
            <person name="Arachchi H.M."/>
            <person name="Berlin A.M."/>
            <person name="Chapman S.B."/>
            <person name="Gainer-Dewar J."/>
            <person name="Goldberg J."/>
            <person name="Griggs A."/>
            <person name="Gujja S."/>
            <person name="Hansen M."/>
            <person name="Howarth C."/>
            <person name="Imamovic A."/>
            <person name="Ireland A."/>
            <person name="Larimer J."/>
            <person name="McCowan C."/>
            <person name="Murphy C."/>
            <person name="Pearson M."/>
            <person name="Poon T.W."/>
            <person name="Priest M."/>
            <person name="Roberts A."/>
            <person name="Saif S."/>
            <person name="Shea T."/>
            <person name="Sisk P."/>
            <person name="Sykes S."/>
            <person name="Wortman J."/>
            <person name="Nusbaum C."/>
            <person name="Birren B."/>
        </authorList>
    </citation>
    <scope>NUCLEOTIDE SEQUENCE [LARGE SCALE GENOMIC DNA]</scope>
    <source>
        <strain evidence="5">CM1001059</strain>
    </source>
</reference>
<protein>
    <recommendedName>
        <fullName evidence="3">Alpha-macroglobulin receptor-binding domain-containing protein</fullName>
    </recommendedName>
</protein>
<dbReference type="PANTHER" id="PTHR11412">
    <property type="entry name" value="MACROGLOBULIN / COMPLEMENT"/>
    <property type="match status" value="1"/>
</dbReference>
<dbReference type="GO" id="GO:0005576">
    <property type="term" value="C:extracellular region"/>
    <property type="evidence" value="ECO:0007669"/>
    <property type="project" value="InterPro"/>
</dbReference>
<dbReference type="InterPro" id="IPR036595">
    <property type="entry name" value="A-macroglobulin_rcpt-bd_sf"/>
</dbReference>
<dbReference type="STRING" id="34690.A0A182TMV6"/>